<dbReference type="STRING" id="1774970.AUC70_05530"/>
<keyword evidence="1" id="KW-0732">Signal</keyword>
<accession>A0A1E3VNR5</accession>
<feature type="chain" id="PRO_5009138566" description="Alkaline proteinase inhibitor/ Outer membrane lipoprotein Omp19 domain-containing protein" evidence="1">
    <location>
        <begin position="36"/>
        <end position="141"/>
    </location>
</feature>
<evidence type="ECO:0000313" key="3">
    <source>
        <dbReference type="Proteomes" id="UP000094172"/>
    </source>
</evidence>
<evidence type="ECO:0000313" key="2">
    <source>
        <dbReference type="EMBL" id="ODR95173.1"/>
    </source>
</evidence>
<feature type="signal peptide" evidence="1">
    <location>
        <begin position="1"/>
        <end position="35"/>
    </location>
</feature>
<name>A0A1E3VNR5_9HYPH</name>
<dbReference type="Proteomes" id="UP000094172">
    <property type="component" value="Unassembled WGS sequence"/>
</dbReference>
<proteinExistence type="predicted"/>
<dbReference type="AlphaFoldDB" id="A0A1E3VNR5"/>
<dbReference type="EMBL" id="LPWE01000011">
    <property type="protein sequence ID" value="ODR95173.1"/>
    <property type="molecule type" value="Genomic_DNA"/>
</dbReference>
<comment type="caution">
    <text evidence="2">The sequence shown here is derived from an EMBL/GenBank/DDBJ whole genome shotgun (WGS) entry which is preliminary data.</text>
</comment>
<organism evidence="2 3">
    <name type="scientific">Methyloceanibacter stevinii</name>
    <dbReference type="NCBI Taxonomy" id="1774970"/>
    <lineage>
        <taxon>Bacteria</taxon>
        <taxon>Pseudomonadati</taxon>
        <taxon>Pseudomonadota</taxon>
        <taxon>Alphaproteobacteria</taxon>
        <taxon>Hyphomicrobiales</taxon>
        <taxon>Hyphomicrobiaceae</taxon>
        <taxon>Methyloceanibacter</taxon>
    </lineage>
</organism>
<evidence type="ECO:0000256" key="1">
    <source>
        <dbReference type="SAM" id="SignalP"/>
    </source>
</evidence>
<reference evidence="2 3" key="1">
    <citation type="journal article" date="2016" name="Environ. Microbiol.">
        <title>New Methyloceanibacter diversity from North Sea sediments includes methanotroph containing solely the soluble methane monooxygenase.</title>
        <authorList>
            <person name="Vekeman B."/>
            <person name="Kerckhof F.M."/>
            <person name="Cremers G."/>
            <person name="de Vos P."/>
            <person name="Vandamme P."/>
            <person name="Boon N."/>
            <person name="Op den Camp H.J."/>
            <person name="Heylen K."/>
        </authorList>
    </citation>
    <scope>NUCLEOTIDE SEQUENCE [LARGE SCALE GENOMIC DNA]</scope>
    <source>
        <strain evidence="2 3">R-67176</strain>
    </source>
</reference>
<gene>
    <name evidence="2" type="ORF">AUC70_05530</name>
</gene>
<sequence>MVPGREFAQVTGRAFFGFALLALIVAVAPNTAASAAALAGEWSGEGTVTQTEGPTEKVRCRVSYKQESAKVFGVVAQCASTSKMMKQIGELLEVRPGVYTGEFILTQYDVSGRVRVVVEGETQTVTFKSPRGEGEVILNRR</sequence>
<protein>
    <recommendedName>
        <fullName evidence="4">Alkaline proteinase inhibitor/ Outer membrane lipoprotein Omp19 domain-containing protein</fullName>
    </recommendedName>
</protein>
<keyword evidence="3" id="KW-1185">Reference proteome</keyword>
<evidence type="ECO:0008006" key="4">
    <source>
        <dbReference type="Google" id="ProtNLM"/>
    </source>
</evidence>